<dbReference type="GO" id="GO:0031514">
    <property type="term" value="C:motile cilium"/>
    <property type="evidence" value="ECO:0007669"/>
    <property type="project" value="UniProtKB-SubCell"/>
</dbReference>
<proteinExistence type="inferred from homology"/>
<keyword evidence="7" id="KW-0969">Cilium</keyword>
<dbReference type="PANTHER" id="PTHR13720:SF14">
    <property type="entry name" value="CILIA- AND FLAGELLA-ASSOCIATED PROTEIN 52"/>
    <property type="match status" value="1"/>
</dbReference>
<dbReference type="InterPro" id="IPR019775">
    <property type="entry name" value="WD40_repeat_CS"/>
</dbReference>
<evidence type="ECO:0000256" key="11">
    <source>
        <dbReference type="ARBA" id="ARBA00046056"/>
    </source>
</evidence>
<dbReference type="PROSITE" id="PS50082">
    <property type="entry name" value="WD_REPEATS_2"/>
    <property type="match status" value="4"/>
</dbReference>
<evidence type="ECO:0000256" key="14">
    <source>
        <dbReference type="SAM" id="MobiDB-lite"/>
    </source>
</evidence>
<comment type="subcellular location">
    <subcellularLocation>
        <location evidence="1">Cell projection</location>
        <location evidence="1">Cilium</location>
        <location evidence="1">Flagellum</location>
    </subcellularLocation>
    <subcellularLocation>
        <location evidence="2">Cytoplasm</location>
    </subcellularLocation>
</comment>
<dbReference type="Pfam" id="PF00400">
    <property type="entry name" value="WD40"/>
    <property type="match status" value="4"/>
</dbReference>
<name>A0AAN7VAY3_9COLE</name>
<evidence type="ECO:0000313" key="16">
    <source>
        <dbReference type="Proteomes" id="UP001329430"/>
    </source>
</evidence>
<dbReference type="InterPro" id="IPR036322">
    <property type="entry name" value="WD40_repeat_dom_sf"/>
</dbReference>
<dbReference type="EMBL" id="JAVRBK010000006">
    <property type="protein sequence ID" value="KAK5642123.1"/>
    <property type="molecule type" value="Genomic_DNA"/>
</dbReference>
<evidence type="ECO:0000256" key="4">
    <source>
        <dbReference type="ARBA" id="ARBA00022574"/>
    </source>
</evidence>
<feature type="repeat" description="WD" evidence="13">
    <location>
        <begin position="56"/>
        <end position="90"/>
    </location>
</feature>
<dbReference type="GO" id="GO:0005930">
    <property type="term" value="C:axoneme"/>
    <property type="evidence" value="ECO:0007669"/>
    <property type="project" value="UniProtKB-ARBA"/>
</dbReference>
<evidence type="ECO:0000256" key="9">
    <source>
        <dbReference type="ARBA" id="ARBA00029456"/>
    </source>
</evidence>
<reference evidence="15 16" key="1">
    <citation type="journal article" date="2024" name="Insects">
        <title>An Improved Chromosome-Level Genome Assembly of the Firefly Pyrocoelia pectoralis.</title>
        <authorList>
            <person name="Fu X."/>
            <person name="Meyer-Rochow V.B."/>
            <person name="Ballantyne L."/>
            <person name="Zhu X."/>
        </authorList>
    </citation>
    <scope>NUCLEOTIDE SEQUENCE [LARGE SCALE GENOMIC DNA]</scope>
    <source>
        <strain evidence="15">XCY_ONT2</strain>
    </source>
</reference>
<dbReference type="InterPro" id="IPR050630">
    <property type="entry name" value="WD_repeat_EMAP"/>
</dbReference>
<feature type="repeat" description="WD" evidence="13">
    <location>
        <begin position="100"/>
        <end position="133"/>
    </location>
</feature>
<organism evidence="15 16">
    <name type="scientific">Pyrocoelia pectoralis</name>
    <dbReference type="NCBI Taxonomy" id="417401"/>
    <lineage>
        <taxon>Eukaryota</taxon>
        <taxon>Metazoa</taxon>
        <taxon>Ecdysozoa</taxon>
        <taxon>Arthropoda</taxon>
        <taxon>Hexapoda</taxon>
        <taxon>Insecta</taxon>
        <taxon>Pterygota</taxon>
        <taxon>Neoptera</taxon>
        <taxon>Endopterygota</taxon>
        <taxon>Coleoptera</taxon>
        <taxon>Polyphaga</taxon>
        <taxon>Elateriformia</taxon>
        <taxon>Elateroidea</taxon>
        <taxon>Lampyridae</taxon>
        <taxon>Lampyrinae</taxon>
        <taxon>Pyrocoelia</taxon>
    </lineage>
</organism>
<evidence type="ECO:0000256" key="1">
    <source>
        <dbReference type="ARBA" id="ARBA00004230"/>
    </source>
</evidence>
<evidence type="ECO:0000256" key="5">
    <source>
        <dbReference type="ARBA" id="ARBA00022737"/>
    </source>
</evidence>
<dbReference type="FunFam" id="2.130.10.10:FF:000207">
    <property type="entry name" value="Cilia- and flagella-associated protein 52"/>
    <property type="match status" value="1"/>
</dbReference>
<comment type="function">
    <text evidence="11">Microtubule inner protein (MIP) part of the dynein-decorated doublet microtubules (DMTs) in cilia axoneme. Important for proper ciliary and flagellar beating. May act in cooperation with CFAP45 and axonemal dynein subunit DNAH11. May play a role in cell growth and/or survival.</text>
</comment>
<feature type="compositionally biased region" description="Basic and acidic residues" evidence="14">
    <location>
        <begin position="310"/>
        <end position="322"/>
    </location>
</feature>
<dbReference type="Proteomes" id="UP001329430">
    <property type="component" value="Chromosome 6"/>
</dbReference>
<evidence type="ECO:0000256" key="2">
    <source>
        <dbReference type="ARBA" id="ARBA00004496"/>
    </source>
</evidence>
<dbReference type="InterPro" id="IPR015943">
    <property type="entry name" value="WD40/YVTN_repeat-like_dom_sf"/>
</dbReference>
<keyword evidence="6" id="KW-0282">Flagellum</keyword>
<dbReference type="PROSITE" id="PS50294">
    <property type="entry name" value="WD_REPEATS_REGION"/>
    <property type="match status" value="3"/>
</dbReference>
<evidence type="ECO:0000256" key="13">
    <source>
        <dbReference type="PROSITE-ProRule" id="PRU00221"/>
    </source>
</evidence>
<evidence type="ECO:0000256" key="3">
    <source>
        <dbReference type="ARBA" id="ARBA00022490"/>
    </source>
</evidence>
<dbReference type="Gene3D" id="2.130.10.10">
    <property type="entry name" value="YVTN repeat-like/Quinoprotein amine dehydrogenase"/>
    <property type="match status" value="2"/>
</dbReference>
<dbReference type="AlphaFoldDB" id="A0AAN7VAY3"/>
<keyword evidence="4 13" id="KW-0853">WD repeat</keyword>
<sequence length="328" mass="36146">MWSVDTSQELLRIKVPNFSCSSMKFAHDGKSLITSWNDGVIRAFTPLSGRLIYAIMNAHNKGASALGVTHHGKMLVTGGCEGQVRLWEISPIRQKLLITLKAHNGPISEIHVNKADDEAISASTDGSCIIWDIVHHCRKQVLFANTLFLCVKYYPTDVQILTGGSDRKLGYWESLDGNLVREIEGSTSGAINSLDISDDGVHFVSAGDDQIVKVWKYQEGITTHIGIGHSAVITTVRFSPDMEFIVSSSAAGSIFVWKNPFFQNQVVEEKPPEKSPPTVEKKKVSVVSPKKLEERIEDLPSSRSSVPSPKRQEEKIESEEKVCPCAKG</sequence>
<dbReference type="InterPro" id="IPR001680">
    <property type="entry name" value="WD40_rpt"/>
</dbReference>
<comment type="subunit">
    <text evidence="12">Microtubule inner protein component of sperm flagellar doublet microtubules. Interacts with BRCA2. Interacts with the CCT chaperonin complex. Interacts with HSP70. Interacts with AK8. Interacts with CFAP45. Interacts with DNAI1. Interacts with IQDC.</text>
</comment>
<dbReference type="PANTHER" id="PTHR13720">
    <property type="entry name" value="WD-40 REPEAT PROTEIN"/>
    <property type="match status" value="1"/>
</dbReference>
<accession>A0AAN7VAY3</accession>
<feature type="region of interest" description="Disordered" evidence="14">
    <location>
        <begin position="295"/>
        <end position="328"/>
    </location>
</feature>
<keyword evidence="8" id="KW-0966">Cell projection</keyword>
<gene>
    <name evidence="15" type="ORF">RI129_008290</name>
</gene>
<evidence type="ECO:0000256" key="7">
    <source>
        <dbReference type="ARBA" id="ARBA00023069"/>
    </source>
</evidence>
<keyword evidence="5" id="KW-0677">Repeat</keyword>
<evidence type="ECO:0000256" key="10">
    <source>
        <dbReference type="ARBA" id="ARBA00029552"/>
    </source>
</evidence>
<evidence type="ECO:0000256" key="8">
    <source>
        <dbReference type="ARBA" id="ARBA00023273"/>
    </source>
</evidence>
<keyword evidence="16" id="KW-1185">Reference proteome</keyword>
<dbReference type="SMART" id="SM00320">
    <property type="entry name" value="WD40"/>
    <property type="match status" value="6"/>
</dbReference>
<protein>
    <recommendedName>
        <fullName evidence="10">Cilia- and flagella-associated protein 52</fullName>
    </recommendedName>
</protein>
<evidence type="ECO:0000256" key="6">
    <source>
        <dbReference type="ARBA" id="ARBA00022846"/>
    </source>
</evidence>
<feature type="repeat" description="WD" evidence="13">
    <location>
        <begin position="184"/>
        <end position="225"/>
    </location>
</feature>
<comment type="caution">
    <text evidence="15">The sequence shown here is derived from an EMBL/GenBank/DDBJ whole genome shotgun (WGS) entry which is preliminary data.</text>
</comment>
<comment type="similarity">
    <text evidence="9">Belongs to the CFAP52 family.</text>
</comment>
<evidence type="ECO:0000313" key="15">
    <source>
        <dbReference type="EMBL" id="KAK5642123.1"/>
    </source>
</evidence>
<feature type="repeat" description="WD" evidence="13">
    <location>
        <begin position="226"/>
        <end position="258"/>
    </location>
</feature>
<dbReference type="PROSITE" id="PS00678">
    <property type="entry name" value="WD_REPEATS_1"/>
    <property type="match status" value="1"/>
</dbReference>
<dbReference type="SUPFAM" id="SSF50978">
    <property type="entry name" value="WD40 repeat-like"/>
    <property type="match status" value="1"/>
</dbReference>
<keyword evidence="3" id="KW-0963">Cytoplasm</keyword>
<evidence type="ECO:0000256" key="12">
    <source>
        <dbReference type="ARBA" id="ARBA00047117"/>
    </source>
</evidence>